<comment type="caution">
    <text evidence="1">The sequence shown here is derived from an EMBL/GenBank/DDBJ whole genome shotgun (WGS) entry which is preliminary data.</text>
</comment>
<dbReference type="AlphaFoldDB" id="A0A124DZU0"/>
<reference evidence="2" key="2">
    <citation type="submission" date="2016-02" db="EMBL/GenBank/DDBJ databases">
        <title>Draft genome sequence of five rapidly growing Mycobacterium species.</title>
        <authorList>
            <person name="Katahira K."/>
            <person name="Gotou Y."/>
            <person name="Iida K."/>
            <person name="Ogura Y."/>
            <person name="Hayashi T."/>
        </authorList>
    </citation>
    <scope>NUCLEOTIDE SEQUENCE [LARGE SCALE GENOMIC DNA]</scope>
    <source>
        <strain evidence="2">JCM15654</strain>
    </source>
</reference>
<reference evidence="2" key="1">
    <citation type="journal article" date="2016" name="Genome Announc.">
        <title>Draft Genome Sequences of Five Rapidly Growing Mycobacterium Species, M. thermoresistibile, M. fortuitum subsp. acetamidolyticum, M. canariasense, M. brisbanense, and M. novocastrense.</title>
        <authorList>
            <person name="Katahira K."/>
            <person name="Ogura Y."/>
            <person name="Gotoh Y."/>
            <person name="Hayashi T."/>
        </authorList>
    </citation>
    <scope>NUCLEOTIDE SEQUENCE [LARGE SCALE GENOMIC DNA]</scope>
    <source>
        <strain evidence="2">JCM15654</strain>
    </source>
</reference>
<dbReference type="InterPro" id="IPR050627">
    <property type="entry name" value="Nitroreductase/BluB"/>
</dbReference>
<sequence>MRDVMVDTQIIRDAVILACRAPSLHNSQPWRWVAVGRTVELFVDPDRAPRHADTSGREALIGCGAVLDHFRVAMAAAGWRANVDRFPNPNDLHHLASVDFSPLGFVTDGHRRRADAILLRRTDRLPFAAPPDWESVEPSLRSSVNAELVRIDVVDDDLRPELAKASQMTESLRLYDSSYHSELAWWTSDFSARQGIPHSSLVSAEESERVDVGRSFPATDHHERRRDVAEDHSKIVVLSTYDDSHCAMLQCGETLSAVLLDATLAGLATCTLTHITELPASRQVVATLIGQPTTPQVLIRVGLAPALDDVPPATPRRPIDEVLEVRTDGR</sequence>
<dbReference type="InterPro" id="IPR000415">
    <property type="entry name" value="Nitroreductase-like"/>
</dbReference>
<dbReference type="OrthoDB" id="8156917at2"/>
<organism evidence="1 2">
    <name type="scientific">Mycolicibacterium brisbanense</name>
    <dbReference type="NCBI Taxonomy" id="146020"/>
    <lineage>
        <taxon>Bacteria</taxon>
        <taxon>Bacillati</taxon>
        <taxon>Actinomycetota</taxon>
        <taxon>Actinomycetes</taxon>
        <taxon>Mycobacteriales</taxon>
        <taxon>Mycobacteriaceae</taxon>
        <taxon>Mycolicibacterium</taxon>
    </lineage>
</organism>
<proteinExistence type="predicted"/>
<dbReference type="SUPFAM" id="SSF55469">
    <property type="entry name" value="FMN-dependent nitroreductase-like"/>
    <property type="match status" value="2"/>
</dbReference>
<keyword evidence="2" id="KW-1185">Reference proteome</keyword>
<dbReference type="Proteomes" id="UP000069620">
    <property type="component" value="Unassembled WGS sequence"/>
</dbReference>
<protein>
    <submittedName>
        <fullName evidence="1">Putative NAD(P)H nitroreductase Acg</fullName>
    </submittedName>
</protein>
<name>A0A124DZU0_9MYCO</name>
<dbReference type="EMBL" id="BCSX01000023">
    <property type="protein sequence ID" value="GAS88413.1"/>
    <property type="molecule type" value="Genomic_DNA"/>
</dbReference>
<dbReference type="GO" id="GO:0016491">
    <property type="term" value="F:oxidoreductase activity"/>
    <property type="evidence" value="ECO:0007669"/>
    <property type="project" value="InterPro"/>
</dbReference>
<evidence type="ECO:0000313" key="2">
    <source>
        <dbReference type="Proteomes" id="UP000069620"/>
    </source>
</evidence>
<dbReference type="PANTHER" id="PTHR23026">
    <property type="entry name" value="NADPH NITROREDUCTASE"/>
    <property type="match status" value="1"/>
</dbReference>
<accession>A0A124DZU0</accession>
<dbReference type="Gene3D" id="3.40.109.10">
    <property type="entry name" value="NADH Oxidase"/>
    <property type="match status" value="1"/>
</dbReference>
<gene>
    <name evidence="1" type="ORF">RMCB_2509</name>
</gene>
<dbReference type="RefSeq" id="WP_062829046.1">
    <property type="nucleotide sequence ID" value="NZ_BCSX01000023.1"/>
</dbReference>
<dbReference type="NCBIfam" id="NF047509">
    <property type="entry name" value="Rv3131_FMN_oxido"/>
    <property type="match status" value="1"/>
</dbReference>
<evidence type="ECO:0000313" key="1">
    <source>
        <dbReference type="EMBL" id="GAS88413.1"/>
    </source>
</evidence>
<dbReference type="PANTHER" id="PTHR23026:SF123">
    <property type="entry name" value="NAD(P)H NITROREDUCTASE RV3131-RELATED"/>
    <property type="match status" value="1"/>
</dbReference>
<dbReference type="STRING" id="146020.RMCB_2509"/>